<dbReference type="GO" id="GO:0032027">
    <property type="term" value="F:myosin light chain binding"/>
    <property type="evidence" value="ECO:0007669"/>
    <property type="project" value="InterPro"/>
</dbReference>
<feature type="compositionally biased region" description="Pro residues" evidence="3">
    <location>
        <begin position="167"/>
        <end position="182"/>
    </location>
</feature>
<sequence>MPRKTPLKVSVDVTVHAVTCPGAVLQGSERVYMSVCVLGCYAKTRAIEPGFPLLFRQTLHVRKVLEGVDDLEDLTDVFEAEDITFELVQLCPPAGETLATYTEAASSLLVPGPLREVLMTRSTDFSGRLSPRLDFSARVLVLESGRDGTHRETGSAAAQDWSTGRSSPPPPSSSSPAAPPNPGTRRVQSPGYREPTEAWRARCPSPYTERRMCERSAGFGSCPTGGRGAAGRGGGGGGGSQRMPHLGLGPWHFTSPLRDPPAFVVRRVNLDGLAKNTPPKSPPVENRLRTSHSPRSQILDDTSLRGSYRPSRDASQSEGRRRRPEAAARVSWGRTPTSGRGQEGGGGGGEARGGSLRTPRGHRDPHTADSSCLCDPSWSIDSWELVHKRVKGLLKSNRARRTLHYGSGGEDDEVGEKSHSVGSAERALHRLSLARSSSGGADSSEAKAASATGCDGAEWLELWRSRANSLRAAEPHRASLHQEMGRVYRDLYRDAKAGAVTAAASM</sequence>
<feature type="region of interest" description="Disordered" evidence="3">
    <location>
        <begin position="146"/>
        <end position="198"/>
    </location>
</feature>
<keyword evidence="5" id="KW-1185">Reference proteome</keyword>
<gene>
    <name evidence="6 7 8" type="primary">LOC116948945</name>
</gene>
<evidence type="ECO:0000313" key="5">
    <source>
        <dbReference type="Proteomes" id="UP001318040"/>
    </source>
</evidence>
<dbReference type="AlphaFoldDB" id="A0AAJ7TSY5"/>
<accession>A0AAJ7TSY5</accession>
<keyword evidence="2" id="KW-0597">Phosphoprotein</keyword>
<dbReference type="InterPro" id="IPR032732">
    <property type="entry name" value="SPATA6_N"/>
</dbReference>
<dbReference type="Proteomes" id="UP001318040">
    <property type="component" value="Chromosome 35"/>
</dbReference>
<feature type="compositionally biased region" description="Gly residues" evidence="3">
    <location>
        <begin position="341"/>
        <end position="352"/>
    </location>
</feature>
<evidence type="ECO:0000256" key="1">
    <source>
        <dbReference type="ARBA" id="ARBA00006215"/>
    </source>
</evidence>
<dbReference type="Pfam" id="PF14909">
    <property type="entry name" value="SPATA6"/>
    <property type="match status" value="1"/>
</dbReference>
<evidence type="ECO:0000256" key="3">
    <source>
        <dbReference type="SAM" id="MobiDB-lite"/>
    </source>
</evidence>
<feature type="compositionally biased region" description="Gly residues" evidence="3">
    <location>
        <begin position="223"/>
        <end position="240"/>
    </location>
</feature>
<feature type="region of interest" description="Disordered" evidence="3">
    <location>
        <begin position="403"/>
        <end position="425"/>
    </location>
</feature>
<evidence type="ECO:0000313" key="8">
    <source>
        <dbReference type="RefSeq" id="XP_032822140.1"/>
    </source>
</evidence>
<comment type="similarity">
    <text evidence="1">Belongs to the SPATA6 family.</text>
</comment>
<name>A0AAJ7TSY5_PETMA</name>
<protein>
    <submittedName>
        <fullName evidence="6 7">Spermatogenesis-associated protein 6-like isoform X1</fullName>
    </submittedName>
</protein>
<organism evidence="5 6">
    <name type="scientific">Petromyzon marinus</name>
    <name type="common">Sea lamprey</name>
    <dbReference type="NCBI Taxonomy" id="7757"/>
    <lineage>
        <taxon>Eukaryota</taxon>
        <taxon>Metazoa</taxon>
        <taxon>Chordata</taxon>
        <taxon>Craniata</taxon>
        <taxon>Vertebrata</taxon>
        <taxon>Cyclostomata</taxon>
        <taxon>Hyperoartia</taxon>
        <taxon>Petromyzontiformes</taxon>
        <taxon>Petromyzontidae</taxon>
        <taxon>Petromyzon</taxon>
    </lineage>
</organism>
<feature type="domain" description="Spermatogenesis-associated protein 6 N-terminal" evidence="4">
    <location>
        <begin position="11"/>
        <end position="139"/>
    </location>
</feature>
<dbReference type="CTD" id="54558"/>
<dbReference type="RefSeq" id="XP_032822138.1">
    <property type="nucleotide sequence ID" value="XM_032966247.1"/>
</dbReference>
<proteinExistence type="inferred from homology"/>
<feature type="region of interest" description="Disordered" evidence="3">
    <location>
        <begin position="273"/>
        <end position="372"/>
    </location>
</feature>
<feature type="compositionally biased region" description="Polar residues" evidence="3">
    <location>
        <begin position="291"/>
        <end position="300"/>
    </location>
</feature>
<reference evidence="6 7" key="1">
    <citation type="submission" date="2025-04" db="UniProtKB">
        <authorList>
            <consortium name="RefSeq"/>
        </authorList>
    </citation>
    <scope>IDENTIFICATION</scope>
    <source>
        <tissue evidence="6 7">Sperm</tissue>
    </source>
</reference>
<evidence type="ECO:0000259" key="4">
    <source>
        <dbReference type="Pfam" id="PF14909"/>
    </source>
</evidence>
<evidence type="ECO:0000313" key="7">
    <source>
        <dbReference type="RefSeq" id="XP_032822139.1"/>
    </source>
</evidence>
<dbReference type="RefSeq" id="XP_032822140.1">
    <property type="nucleotide sequence ID" value="XM_032966249.1"/>
</dbReference>
<dbReference type="GO" id="GO:0120212">
    <property type="term" value="C:sperm head-tail coupling apparatus"/>
    <property type="evidence" value="ECO:0007669"/>
    <property type="project" value="InterPro"/>
</dbReference>
<dbReference type="PANTHER" id="PTHR16435">
    <property type="entry name" value="SPERMATOGENESIS-ASSOCIATED PROTEIN 6 SPATA6"/>
    <property type="match status" value="1"/>
</dbReference>
<dbReference type="RefSeq" id="XP_032822139.1">
    <property type="nucleotide sequence ID" value="XM_032966248.1"/>
</dbReference>
<dbReference type="KEGG" id="pmrn:116948945"/>
<evidence type="ECO:0000313" key="6">
    <source>
        <dbReference type="RefSeq" id="XP_032822138.1"/>
    </source>
</evidence>
<feature type="region of interest" description="Disordered" evidence="3">
    <location>
        <begin position="217"/>
        <end position="258"/>
    </location>
</feature>
<evidence type="ECO:0000256" key="2">
    <source>
        <dbReference type="ARBA" id="ARBA00022553"/>
    </source>
</evidence>
<dbReference type="InterPro" id="IPR042769">
    <property type="entry name" value="SPATA6_fam"/>
</dbReference>
<dbReference type="GO" id="GO:0007283">
    <property type="term" value="P:spermatogenesis"/>
    <property type="evidence" value="ECO:0007669"/>
    <property type="project" value="InterPro"/>
</dbReference>
<dbReference type="PANTHER" id="PTHR16435:SF6">
    <property type="entry name" value="IP09370P"/>
    <property type="match status" value="1"/>
</dbReference>